<proteinExistence type="predicted"/>
<sequence>MRPRVVRIVPFGATAVTSTSARLSTAPFWLLGHQLGRRLLQQVQQRLINLQTALDFLKHQRNRIVGVEFPRYLGLTTGRLLREQRWKGELGVNAVHVELLGAKVQEASADGTDEEGLGQLVFAGEVSFGNLLEHVPRSSSEQVVIALQLQQSTVRQGDKVLL</sequence>
<dbReference type="AlphaFoldDB" id="A0A8D8N5G2"/>
<name>A0A8D8N5G2_CULPI</name>
<dbReference type="EMBL" id="HBUE01354041">
    <property type="protein sequence ID" value="CAG6604811.1"/>
    <property type="molecule type" value="Transcribed_RNA"/>
</dbReference>
<protein>
    <submittedName>
        <fullName evidence="1">(northern house mosquito) hypothetical protein</fullName>
    </submittedName>
</protein>
<reference evidence="1" key="1">
    <citation type="submission" date="2021-05" db="EMBL/GenBank/DDBJ databases">
        <authorList>
            <person name="Alioto T."/>
            <person name="Alioto T."/>
            <person name="Gomez Garrido J."/>
        </authorList>
    </citation>
    <scope>NUCLEOTIDE SEQUENCE</scope>
</reference>
<dbReference type="EMBL" id="HBUE01246884">
    <property type="protein sequence ID" value="CAG6552488.1"/>
    <property type="molecule type" value="Transcribed_RNA"/>
</dbReference>
<organism evidence="1">
    <name type="scientific">Culex pipiens</name>
    <name type="common">House mosquito</name>
    <dbReference type="NCBI Taxonomy" id="7175"/>
    <lineage>
        <taxon>Eukaryota</taxon>
        <taxon>Metazoa</taxon>
        <taxon>Ecdysozoa</taxon>
        <taxon>Arthropoda</taxon>
        <taxon>Hexapoda</taxon>
        <taxon>Insecta</taxon>
        <taxon>Pterygota</taxon>
        <taxon>Neoptera</taxon>
        <taxon>Endopterygota</taxon>
        <taxon>Diptera</taxon>
        <taxon>Nematocera</taxon>
        <taxon>Culicoidea</taxon>
        <taxon>Culicidae</taxon>
        <taxon>Culicinae</taxon>
        <taxon>Culicini</taxon>
        <taxon>Culex</taxon>
        <taxon>Culex</taxon>
    </lineage>
</organism>
<evidence type="ECO:0000313" key="1">
    <source>
        <dbReference type="EMBL" id="CAG6552488.1"/>
    </source>
</evidence>
<accession>A0A8D8N5G2</accession>